<dbReference type="GO" id="GO:0042158">
    <property type="term" value="P:lipoprotein biosynthetic process"/>
    <property type="evidence" value="ECO:0007669"/>
    <property type="project" value="InterPro"/>
</dbReference>
<evidence type="ECO:0000256" key="7">
    <source>
        <dbReference type="SAM" id="Phobius"/>
    </source>
</evidence>
<proteinExistence type="inferred from homology"/>
<evidence type="ECO:0000256" key="3">
    <source>
        <dbReference type="ARBA" id="ARBA00022679"/>
    </source>
</evidence>
<feature type="transmembrane region" description="Helical" evidence="7">
    <location>
        <begin position="51"/>
        <end position="69"/>
    </location>
</feature>
<feature type="transmembrane region" description="Helical" evidence="7">
    <location>
        <begin position="20"/>
        <end position="39"/>
    </location>
</feature>
<evidence type="ECO:0000313" key="9">
    <source>
        <dbReference type="Proteomes" id="UP000440004"/>
    </source>
</evidence>
<evidence type="ECO:0000256" key="2">
    <source>
        <dbReference type="ARBA" id="ARBA00022475"/>
    </source>
</evidence>
<feature type="transmembrane region" description="Helical" evidence="7">
    <location>
        <begin position="183"/>
        <end position="202"/>
    </location>
</feature>
<feature type="transmembrane region" description="Helical" evidence="7">
    <location>
        <begin position="81"/>
        <end position="101"/>
    </location>
</feature>
<comment type="similarity">
    <text evidence="1">Belongs to the Lgt family.</text>
</comment>
<keyword evidence="3" id="KW-0808">Transferase</keyword>
<dbReference type="EMBL" id="WHNX01000033">
    <property type="protein sequence ID" value="MPW26959.1"/>
    <property type="molecule type" value="Genomic_DNA"/>
</dbReference>
<dbReference type="InterPro" id="IPR001640">
    <property type="entry name" value="Lgt"/>
</dbReference>
<protein>
    <recommendedName>
        <fullName evidence="10">Diacylglyceryl transferase</fullName>
    </recommendedName>
</protein>
<sequence length="242" mass="26892">MIDMHERLAGFGIAPKIFGISSYTLFVALGIVAGLVYYMRDAEKRQVKGEGVIEIISAALIFGVIGSKIPIILEGGSFQNILFGKSIVGGLIGGYIGVRLIKKKMKISLKMGNIIAPAVALGMSIGRMGCFFNGCCVGKVGMFGCNFGDGQLRYPTQLFEVAFHLAAFFILHNQRNRVMKPGILFRYYIFSYFIFRFFIEFIRINPVIWVGLTIYQIFSVGVIIYMGYGILQESKSNVDKLQ</sequence>
<dbReference type="Pfam" id="PF01790">
    <property type="entry name" value="LGT"/>
    <property type="match status" value="1"/>
</dbReference>
<dbReference type="PANTHER" id="PTHR30589:SF0">
    <property type="entry name" value="PHOSPHATIDYLGLYCEROL--PROLIPOPROTEIN DIACYLGLYCERYL TRANSFERASE"/>
    <property type="match status" value="1"/>
</dbReference>
<comment type="caution">
    <text evidence="8">The sequence shown here is derived from an EMBL/GenBank/DDBJ whole genome shotgun (WGS) entry which is preliminary data.</text>
</comment>
<evidence type="ECO:0000313" key="8">
    <source>
        <dbReference type="EMBL" id="MPW26959.1"/>
    </source>
</evidence>
<dbReference type="GO" id="GO:0005886">
    <property type="term" value="C:plasma membrane"/>
    <property type="evidence" value="ECO:0007669"/>
    <property type="project" value="InterPro"/>
</dbReference>
<gene>
    <name evidence="8" type="ORF">GC105_14330</name>
</gene>
<keyword evidence="9" id="KW-1185">Reference proteome</keyword>
<organism evidence="8 9">
    <name type="scientific">Alkalibaculum sporogenes</name>
    <dbReference type="NCBI Taxonomy" id="2655001"/>
    <lineage>
        <taxon>Bacteria</taxon>
        <taxon>Bacillati</taxon>
        <taxon>Bacillota</taxon>
        <taxon>Clostridia</taxon>
        <taxon>Eubacteriales</taxon>
        <taxon>Eubacteriaceae</taxon>
        <taxon>Alkalibaculum</taxon>
    </lineage>
</organism>
<evidence type="ECO:0000256" key="4">
    <source>
        <dbReference type="ARBA" id="ARBA00022692"/>
    </source>
</evidence>
<dbReference type="AlphaFoldDB" id="A0A6A7KBM6"/>
<evidence type="ECO:0008006" key="10">
    <source>
        <dbReference type="Google" id="ProtNLM"/>
    </source>
</evidence>
<dbReference type="PANTHER" id="PTHR30589">
    <property type="entry name" value="PROLIPOPROTEIN DIACYLGLYCERYL TRANSFERASE"/>
    <property type="match status" value="1"/>
</dbReference>
<dbReference type="RefSeq" id="WP_152806225.1">
    <property type="nucleotide sequence ID" value="NZ_WHNX01000033.1"/>
</dbReference>
<keyword evidence="2" id="KW-1003">Cell membrane</keyword>
<dbReference type="Proteomes" id="UP000440004">
    <property type="component" value="Unassembled WGS sequence"/>
</dbReference>
<keyword evidence="5 7" id="KW-1133">Transmembrane helix</keyword>
<evidence type="ECO:0000256" key="5">
    <source>
        <dbReference type="ARBA" id="ARBA00022989"/>
    </source>
</evidence>
<accession>A0A6A7KBM6</accession>
<dbReference type="GO" id="GO:0008961">
    <property type="term" value="F:phosphatidylglycerol-prolipoprotein diacylglyceryl transferase activity"/>
    <property type="evidence" value="ECO:0007669"/>
    <property type="project" value="InterPro"/>
</dbReference>
<keyword evidence="6 7" id="KW-0472">Membrane</keyword>
<evidence type="ECO:0000256" key="1">
    <source>
        <dbReference type="ARBA" id="ARBA00007150"/>
    </source>
</evidence>
<keyword evidence="4 7" id="KW-0812">Transmembrane</keyword>
<name>A0A6A7KBM6_9FIRM</name>
<reference evidence="8 9" key="1">
    <citation type="submission" date="2019-10" db="EMBL/GenBank/DDBJ databases">
        <title>Alkalibaculum tamaniensis sp.nov., a new alkaliphilic acetogen, isolated on methoxylated aromatics from a mud volcano.</title>
        <authorList>
            <person name="Khomyakova M.A."/>
            <person name="Merkel A.Y."/>
            <person name="Bonch-Osmolovskaya E.A."/>
            <person name="Slobodkin A.I."/>
        </authorList>
    </citation>
    <scope>NUCLEOTIDE SEQUENCE [LARGE SCALE GENOMIC DNA]</scope>
    <source>
        <strain evidence="8 9">M08DMB</strain>
    </source>
</reference>
<feature type="transmembrane region" description="Helical" evidence="7">
    <location>
        <begin position="208"/>
        <end position="231"/>
    </location>
</feature>
<evidence type="ECO:0000256" key="6">
    <source>
        <dbReference type="ARBA" id="ARBA00023136"/>
    </source>
</evidence>